<evidence type="ECO:0000313" key="1">
    <source>
        <dbReference type="EMBL" id="GAI40926.1"/>
    </source>
</evidence>
<dbReference type="EMBL" id="BARV01025122">
    <property type="protein sequence ID" value="GAI40926.1"/>
    <property type="molecule type" value="Genomic_DNA"/>
</dbReference>
<name>X1PEM2_9ZZZZ</name>
<reference evidence="1" key="1">
    <citation type="journal article" date="2014" name="Front. Microbiol.">
        <title>High frequency of phylogenetically diverse reductive dehalogenase-homologous genes in deep subseafloor sedimentary metagenomes.</title>
        <authorList>
            <person name="Kawai M."/>
            <person name="Futagami T."/>
            <person name="Toyoda A."/>
            <person name="Takaki Y."/>
            <person name="Nishi S."/>
            <person name="Hori S."/>
            <person name="Arai W."/>
            <person name="Tsubouchi T."/>
            <person name="Morono Y."/>
            <person name="Uchiyama I."/>
            <person name="Ito T."/>
            <person name="Fujiyama A."/>
            <person name="Inagaki F."/>
            <person name="Takami H."/>
        </authorList>
    </citation>
    <scope>NUCLEOTIDE SEQUENCE</scope>
    <source>
        <strain evidence="1">Expedition CK06-06</strain>
    </source>
</reference>
<protein>
    <submittedName>
        <fullName evidence="1">Uncharacterized protein</fullName>
    </submittedName>
</protein>
<accession>X1PEM2</accession>
<gene>
    <name evidence="1" type="ORF">S06H3_40874</name>
</gene>
<feature type="non-terminal residue" evidence="1">
    <location>
        <position position="38"/>
    </location>
</feature>
<sequence length="38" mass="4522">MSTTYVDEFSLRKLYGIELRYLELHRFREEAKKITGGA</sequence>
<organism evidence="1">
    <name type="scientific">marine sediment metagenome</name>
    <dbReference type="NCBI Taxonomy" id="412755"/>
    <lineage>
        <taxon>unclassified sequences</taxon>
        <taxon>metagenomes</taxon>
        <taxon>ecological metagenomes</taxon>
    </lineage>
</organism>
<comment type="caution">
    <text evidence="1">The sequence shown here is derived from an EMBL/GenBank/DDBJ whole genome shotgun (WGS) entry which is preliminary data.</text>
</comment>
<proteinExistence type="predicted"/>
<dbReference type="AlphaFoldDB" id="X1PEM2"/>